<protein>
    <submittedName>
        <fullName evidence="1">Uncharacterized protein</fullName>
    </submittedName>
</protein>
<sequence length="60" mass="6397">MSPDPAVSGPVRPAAVVNEDIRRLARAAWGRPYASAEPARYNALLAEWAAADRARILPAA</sequence>
<evidence type="ECO:0000313" key="2">
    <source>
        <dbReference type="Proteomes" id="UP000320481"/>
    </source>
</evidence>
<evidence type="ECO:0000313" key="1">
    <source>
        <dbReference type="EMBL" id="TWV56316.1"/>
    </source>
</evidence>
<dbReference type="EMBL" id="VOGW01000028">
    <property type="protein sequence ID" value="TWV56316.1"/>
    <property type="molecule type" value="Genomic_DNA"/>
</dbReference>
<comment type="caution">
    <text evidence="1">The sequence shown here is derived from an EMBL/GenBank/DDBJ whole genome shotgun (WGS) entry which is preliminary data.</text>
</comment>
<accession>A0A5C6K1T3</accession>
<name>A0A5C6K1T3_9ACTN</name>
<dbReference type="AlphaFoldDB" id="A0A5C6K1T3"/>
<dbReference type="Proteomes" id="UP000320481">
    <property type="component" value="Unassembled WGS sequence"/>
</dbReference>
<organism evidence="1 2">
    <name type="scientific">Streptomyces misionensis</name>
    <dbReference type="NCBI Taxonomy" id="67331"/>
    <lineage>
        <taxon>Bacteria</taxon>
        <taxon>Bacillati</taxon>
        <taxon>Actinomycetota</taxon>
        <taxon>Actinomycetes</taxon>
        <taxon>Kitasatosporales</taxon>
        <taxon>Streptomycetaceae</taxon>
        <taxon>Streptomyces</taxon>
    </lineage>
</organism>
<gene>
    <name evidence="1" type="ORF">FRZ03_04225</name>
</gene>
<reference evidence="1" key="1">
    <citation type="journal article" date="2019" name="Microbiol. Resour. Announc.">
        <title>Draft Genomic Sequences of Streptomyces misionensis and Streptomyces albidoflavus, bacteria applied for phytopathogen biocontrol.</title>
        <authorList>
            <person name="Pylro V."/>
            <person name="Dias A."/>
            <person name="Andreote F."/>
            <person name="Varani A."/>
            <person name="Andreote C."/>
            <person name="Bernardo E."/>
            <person name="Martins T."/>
        </authorList>
    </citation>
    <scope>NUCLEOTIDE SEQUENCE [LARGE SCALE GENOMIC DNA]</scope>
    <source>
        <strain evidence="1">66</strain>
    </source>
</reference>
<keyword evidence="2" id="KW-1185">Reference proteome</keyword>
<proteinExistence type="predicted"/>